<organism evidence="2 3">
    <name type="scientific">Pleuronectes platessa</name>
    <name type="common">European plaice</name>
    <dbReference type="NCBI Taxonomy" id="8262"/>
    <lineage>
        <taxon>Eukaryota</taxon>
        <taxon>Metazoa</taxon>
        <taxon>Chordata</taxon>
        <taxon>Craniata</taxon>
        <taxon>Vertebrata</taxon>
        <taxon>Euteleostomi</taxon>
        <taxon>Actinopterygii</taxon>
        <taxon>Neopterygii</taxon>
        <taxon>Teleostei</taxon>
        <taxon>Neoteleostei</taxon>
        <taxon>Acanthomorphata</taxon>
        <taxon>Carangaria</taxon>
        <taxon>Pleuronectiformes</taxon>
        <taxon>Pleuronectoidei</taxon>
        <taxon>Pleuronectidae</taxon>
        <taxon>Pleuronectes</taxon>
    </lineage>
</organism>
<reference evidence="2" key="1">
    <citation type="submission" date="2020-03" db="EMBL/GenBank/DDBJ databases">
        <authorList>
            <person name="Weist P."/>
        </authorList>
    </citation>
    <scope>NUCLEOTIDE SEQUENCE</scope>
</reference>
<name>A0A9N7VH24_PLEPL</name>
<feature type="compositionally biased region" description="Polar residues" evidence="1">
    <location>
        <begin position="9"/>
        <end position="18"/>
    </location>
</feature>
<evidence type="ECO:0000256" key="1">
    <source>
        <dbReference type="SAM" id="MobiDB-lite"/>
    </source>
</evidence>
<accession>A0A9N7VH24</accession>
<feature type="region of interest" description="Disordered" evidence="1">
    <location>
        <begin position="1"/>
        <end position="22"/>
    </location>
</feature>
<proteinExistence type="predicted"/>
<feature type="compositionally biased region" description="Polar residues" evidence="1">
    <location>
        <begin position="80"/>
        <end position="90"/>
    </location>
</feature>
<dbReference type="EMBL" id="CADEAL010004119">
    <property type="protein sequence ID" value="CAB1452181.1"/>
    <property type="molecule type" value="Genomic_DNA"/>
</dbReference>
<dbReference type="AlphaFoldDB" id="A0A9N7VH24"/>
<gene>
    <name evidence="2" type="ORF">PLEPLA_LOCUS39921</name>
</gene>
<feature type="region of interest" description="Disordered" evidence="1">
    <location>
        <begin position="68"/>
        <end position="90"/>
    </location>
</feature>
<evidence type="ECO:0000313" key="2">
    <source>
        <dbReference type="EMBL" id="CAB1452181.1"/>
    </source>
</evidence>
<sequence>MDVSRGERSSANLENVSLSDERKRRVLREENHSRPDVFSRLRFSALIDFFNNAQQNEEEVRFNFGSRRGVARRGPEQQRSESPIRNTAANTEVVGCEGQTSPHISINLQQARFPSIRLPLNRHRASPNPSTCLTATRV</sequence>
<dbReference type="Proteomes" id="UP001153269">
    <property type="component" value="Unassembled WGS sequence"/>
</dbReference>
<evidence type="ECO:0000313" key="3">
    <source>
        <dbReference type="Proteomes" id="UP001153269"/>
    </source>
</evidence>
<keyword evidence="3" id="KW-1185">Reference proteome</keyword>
<comment type="caution">
    <text evidence="2">The sequence shown here is derived from an EMBL/GenBank/DDBJ whole genome shotgun (WGS) entry which is preliminary data.</text>
</comment>
<protein>
    <submittedName>
        <fullName evidence="2">Uncharacterized protein</fullName>
    </submittedName>
</protein>